<comment type="caution">
    <text evidence="1">The sequence shown here is derived from an EMBL/GenBank/DDBJ whole genome shotgun (WGS) entry which is preliminary data.</text>
</comment>
<protein>
    <submittedName>
        <fullName evidence="1">Uncharacterized protein</fullName>
    </submittedName>
</protein>
<reference evidence="1" key="1">
    <citation type="journal article" date="2014" name="Front. Microbiol.">
        <title>High frequency of phylogenetically diverse reductive dehalogenase-homologous genes in deep subseafloor sedimentary metagenomes.</title>
        <authorList>
            <person name="Kawai M."/>
            <person name="Futagami T."/>
            <person name="Toyoda A."/>
            <person name="Takaki Y."/>
            <person name="Nishi S."/>
            <person name="Hori S."/>
            <person name="Arai W."/>
            <person name="Tsubouchi T."/>
            <person name="Morono Y."/>
            <person name="Uchiyama I."/>
            <person name="Ito T."/>
            <person name="Fujiyama A."/>
            <person name="Inagaki F."/>
            <person name="Takami H."/>
        </authorList>
    </citation>
    <scope>NUCLEOTIDE SEQUENCE</scope>
    <source>
        <strain evidence="1">Expedition CK06-06</strain>
    </source>
</reference>
<gene>
    <name evidence="1" type="ORF">S06H3_05343</name>
</gene>
<organism evidence="1">
    <name type="scientific">marine sediment metagenome</name>
    <dbReference type="NCBI Taxonomy" id="412755"/>
    <lineage>
        <taxon>unclassified sequences</taxon>
        <taxon>metagenomes</taxon>
        <taxon>ecological metagenomes</taxon>
    </lineage>
</organism>
<name>X1K5C5_9ZZZZ</name>
<dbReference type="EMBL" id="BARV01001969">
    <property type="protein sequence ID" value="GAI01768.1"/>
    <property type="molecule type" value="Genomic_DNA"/>
</dbReference>
<sequence length="81" mass="9111">MKNKIASLTLAMTWFMSIYLQNPSQRFLSCWNNGFFGAYLSAQTTACTQDFINDDSLFIGTFPVNSRASDFKTPAALRTLI</sequence>
<dbReference type="AlphaFoldDB" id="X1K5C5"/>
<evidence type="ECO:0000313" key="1">
    <source>
        <dbReference type="EMBL" id="GAI01768.1"/>
    </source>
</evidence>
<proteinExistence type="predicted"/>
<accession>X1K5C5</accession>